<dbReference type="InterPro" id="IPR029058">
    <property type="entry name" value="AB_hydrolase_fold"/>
</dbReference>
<name>Q6LT91_PHOPR</name>
<dbReference type="PANTHER" id="PTHR43798:SF14">
    <property type="entry name" value="SERINE HYDROLASE-LIKE PROTEIN DDB_G0286239"/>
    <property type="match status" value="1"/>
</dbReference>
<organism evidence="4 5">
    <name type="scientific">Photobacterium profundum (strain SS9)</name>
    <dbReference type="NCBI Taxonomy" id="298386"/>
    <lineage>
        <taxon>Bacteria</taxon>
        <taxon>Pseudomonadati</taxon>
        <taxon>Pseudomonadota</taxon>
        <taxon>Gammaproteobacteria</taxon>
        <taxon>Vibrionales</taxon>
        <taxon>Vibrionaceae</taxon>
        <taxon>Photobacterium</taxon>
    </lineage>
</organism>
<comment type="similarity">
    <text evidence="1">Belongs to the AB hydrolase superfamily.</text>
</comment>
<dbReference type="InterPro" id="IPR050266">
    <property type="entry name" value="AB_hydrolase_sf"/>
</dbReference>
<dbReference type="HOGENOM" id="CLU_020336_8_2_6"/>
<dbReference type="GO" id="GO:0016787">
    <property type="term" value="F:hydrolase activity"/>
    <property type="evidence" value="ECO:0007669"/>
    <property type="project" value="UniProtKB-KW"/>
</dbReference>
<dbReference type="AlphaFoldDB" id="Q6LT91"/>
<sequence length="300" mass="34454">MMHNIFIQLAEKQLAGLCSFKNSNNSLSVPIEKNNGTEKPTLLMLHGWQDNAASFDVLFADLIKHYHVVALDWPGHGLSEHRHSDNYYHFVDYIDDLHQVVELLSVQNLYLVGHSLGAIIAGCYAAAFPEKVQGIVLIEGLTPLYETTDNAVLRLKQGITSRQRYRQRNATRPKRKMASFEEALNLRSVVNKLSKSDLYPLVERGTETDGEYWYWRHDERLRCDSLYRMAEEHAQALISQIQCPALSIVGHSGFQQLQRKIPERTWFQQLKQVKVTGGHHCHIDSPNDVYRHILTFTQGF</sequence>
<dbReference type="STRING" id="298386.PBPRA1074"/>
<evidence type="ECO:0000256" key="2">
    <source>
        <dbReference type="ARBA" id="ARBA00022801"/>
    </source>
</evidence>
<protein>
    <submittedName>
        <fullName evidence="4">Hypothetical hydrolase/acyltransferase</fullName>
    </submittedName>
</protein>
<evidence type="ECO:0000256" key="1">
    <source>
        <dbReference type="ARBA" id="ARBA00008645"/>
    </source>
</evidence>
<dbReference type="Pfam" id="PF00561">
    <property type="entry name" value="Abhydrolase_1"/>
    <property type="match status" value="1"/>
</dbReference>
<feature type="domain" description="AB hydrolase-1" evidence="3">
    <location>
        <begin position="40"/>
        <end position="175"/>
    </location>
</feature>
<accession>Q6LT91</accession>
<dbReference type="InterPro" id="IPR000073">
    <property type="entry name" value="AB_hydrolase_1"/>
</dbReference>
<evidence type="ECO:0000313" key="5">
    <source>
        <dbReference type="Proteomes" id="UP000000593"/>
    </source>
</evidence>
<dbReference type="PANTHER" id="PTHR43798">
    <property type="entry name" value="MONOACYLGLYCEROL LIPASE"/>
    <property type="match status" value="1"/>
</dbReference>
<dbReference type="PRINTS" id="PR00111">
    <property type="entry name" value="ABHYDROLASE"/>
</dbReference>
<dbReference type="eggNOG" id="COG2267">
    <property type="taxonomic scope" value="Bacteria"/>
</dbReference>
<dbReference type="Gene3D" id="3.40.50.1820">
    <property type="entry name" value="alpha/beta hydrolase"/>
    <property type="match status" value="1"/>
</dbReference>
<proteinExistence type="inferred from homology"/>
<keyword evidence="2 4" id="KW-0378">Hydrolase</keyword>
<dbReference type="SUPFAM" id="SSF53474">
    <property type="entry name" value="alpha/beta-Hydrolases"/>
    <property type="match status" value="1"/>
</dbReference>
<dbReference type="EMBL" id="CR378666">
    <property type="protein sequence ID" value="CAG19485.1"/>
    <property type="molecule type" value="Genomic_DNA"/>
</dbReference>
<dbReference type="Proteomes" id="UP000000593">
    <property type="component" value="Chromosome 1"/>
</dbReference>
<evidence type="ECO:0000259" key="3">
    <source>
        <dbReference type="Pfam" id="PF00561"/>
    </source>
</evidence>
<reference evidence="5" key="1">
    <citation type="journal article" date="2005" name="Science">
        <title>Life at depth: Photobacterium profundum genome sequence and expression analysis.</title>
        <authorList>
            <person name="Vezzi A."/>
            <person name="Campanaro S."/>
            <person name="D'Angelo M."/>
            <person name="Simonato F."/>
            <person name="Vitulo N."/>
            <person name="Lauro F.M."/>
            <person name="Cestaro A."/>
            <person name="Malacrida G."/>
            <person name="Simionati B."/>
            <person name="Cannata N."/>
            <person name="Romualdi C."/>
            <person name="Bartlett D.H."/>
            <person name="Valle G."/>
        </authorList>
    </citation>
    <scope>NUCLEOTIDE SEQUENCE [LARGE SCALE GENOMIC DNA]</scope>
    <source>
        <strain evidence="5">ATCC BAA-1253 / SS9</strain>
    </source>
</reference>
<dbReference type="GO" id="GO:0016020">
    <property type="term" value="C:membrane"/>
    <property type="evidence" value="ECO:0007669"/>
    <property type="project" value="TreeGrafter"/>
</dbReference>
<dbReference type="ESTHER" id="phopr-q6lt91">
    <property type="family name" value="6_AlphaBeta_hydrolase"/>
</dbReference>
<keyword evidence="5" id="KW-1185">Reference proteome</keyword>
<dbReference type="KEGG" id="ppr:PBPRA1074"/>
<evidence type="ECO:0000313" key="4">
    <source>
        <dbReference type="EMBL" id="CAG19485.1"/>
    </source>
</evidence>
<gene>
    <name evidence="4" type="primary">SO2582</name>
    <name evidence="4" type="ordered locus">PBPRA1074</name>
</gene>